<proteinExistence type="inferred from homology"/>
<dbReference type="InterPro" id="IPR036113">
    <property type="entry name" value="Asp/Glu-ADT_sf_sub_c"/>
</dbReference>
<dbReference type="SUPFAM" id="SSF141000">
    <property type="entry name" value="Glu-tRNAGln amidotransferase C subunit"/>
    <property type="match status" value="1"/>
</dbReference>
<comment type="function">
    <text evidence="1">Allows the formation of correctly charged Asn-tRNA(Asn) or Gln-tRNA(Gln) through the transamidation of misacylated Asp-tRNA(Asn) or Glu-tRNA(Gln) in organisms which lack either or both of asparaginyl-tRNA or glutaminyl-tRNA synthetases. The reaction takes place in the presence of glutamine and ATP through an activated phospho-Asp-tRNA(Asn) or phospho-Glu-tRNA(Gln).</text>
</comment>
<protein>
    <recommendedName>
        <fullName evidence="1">Aspartyl/glutamyl-tRNA(Asn/Gln) amidotransferase subunit C</fullName>
        <shortName evidence="1">Asp/Glu-ADT subunit C</shortName>
        <ecNumber evidence="1">6.3.5.-</ecNumber>
    </recommendedName>
</protein>
<evidence type="ECO:0000256" key="1">
    <source>
        <dbReference type="HAMAP-Rule" id="MF_00122"/>
    </source>
</evidence>
<keyword evidence="1" id="KW-0547">Nucleotide-binding</keyword>
<dbReference type="HAMAP" id="MF_00122">
    <property type="entry name" value="GatC"/>
    <property type="match status" value="1"/>
</dbReference>
<keyword evidence="1" id="KW-0067">ATP-binding</keyword>
<organism evidence="2 3">
    <name type="scientific">Candidatus Harrisonbacteria bacterium RIFCSPLOWO2_01_FULL_44_18</name>
    <dbReference type="NCBI Taxonomy" id="1798407"/>
    <lineage>
        <taxon>Bacteria</taxon>
        <taxon>Candidatus Harrisoniibacteriota</taxon>
    </lineage>
</organism>
<comment type="catalytic activity">
    <reaction evidence="1">
        <text>L-aspartyl-tRNA(Asn) + L-glutamine + ATP + H2O = L-asparaginyl-tRNA(Asn) + L-glutamate + ADP + phosphate + 2 H(+)</text>
        <dbReference type="Rhea" id="RHEA:14513"/>
        <dbReference type="Rhea" id="RHEA-COMP:9674"/>
        <dbReference type="Rhea" id="RHEA-COMP:9677"/>
        <dbReference type="ChEBI" id="CHEBI:15377"/>
        <dbReference type="ChEBI" id="CHEBI:15378"/>
        <dbReference type="ChEBI" id="CHEBI:29985"/>
        <dbReference type="ChEBI" id="CHEBI:30616"/>
        <dbReference type="ChEBI" id="CHEBI:43474"/>
        <dbReference type="ChEBI" id="CHEBI:58359"/>
        <dbReference type="ChEBI" id="CHEBI:78515"/>
        <dbReference type="ChEBI" id="CHEBI:78516"/>
        <dbReference type="ChEBI" id="CHEBI:456216"/>
    </reaction>
</comment>
<dbReference type="GO" id="GO:0070681">
    <property type="term" value="P:glutaminyl-tRNAGln biosynthesis via transamidation"/>
    <property type="evidence" value="ECO:0007669"/>
    <property type="project" value="TreeGrafter"/>
</dbReference>
<comment type="caution">
    <text evidence="2">The sequence shown here is derived from an EMBL/GenBank/DDBJ whole genome shotgun (WGS) entry which is preliminary data.</text>
</comment>
<dbReference type="EC" id="6.3.5.-" evidence="1"/>
<dbReference type="Gene3D" id="1.10.20.60">
    <property type="entry name" value="Glu-tRNAGln amidotransferase C subunit, N-terminal domain"/>
    <property type="match status" value="1"/>
</dbReference>
<comment type="subunit">
    <text evidence="1">Heterotrimer of A, B and C subunits.</text>
</comment>
<dbReference type="PANTHER" id="PTHR15004">
    <property type="entry name" value="GLUTAMYL-TRNA(GLN) AMIDOTRANSFERASE SUBUNIT C, MITOCHONDRIAL"/>
    <property type="match status" value="1"/>
</dbReference>
<keyword evidence="1" id="KW-0648">Protein biosynthesis</keyword>
<accession>A0A1G1ZL04</accession>
<dbReference type="GO" id="GO:0006412">
    <property type="term" value="P:translation"/>
    <property type="evidence" value="ECO:0007669"/>
    <property type="project" value="UniProtKB-UniRule"/>
</dbReference>
<dbReference type="InterPro" id="IPR003837">
    <property type="entry name" value="GatC"/>
</dbReference>
<evidence type="ECO:0000313" key="2">
    <source>
        <dbReference type="EMBL" id="OGY65185.1"/>
    </source>
</evidence>
<comment type="similarity">
    <text evidence="1">Belongs to the GatC family.</text>
</comment>
<dbReference type="GO" id="GO:0005524">
    <property type="term" value="F:ATP binding"/>
    <property type="evidence" value="ECO:0007669"/>
    <property type="project" value="UniProtKB-KW"/>
</dbReference>
<keyword evidence="1" id="KW-0436">Ligase</keyword>
<gene>
    <name evidence="1" type="primary">gatC</name>
    <name evidence="2" type="ORF">A3A16_00635</name>
</gene>
<dbReference type="EMBL" id="MHJJ01000014">
    <property type="protein sequence ID" value="OGY65185.1"/>
    <property type="molecule type" value="Genomic_DNA"/>
</dbReference>
<reference evidence="2 3" key="1">
    <citation type="journal article" date="2016" name="Nat. Commun.">
        <title>Thousands of microbial genomes shed light on interconnected biogeochemical processes in an aquifer system.</title>
        <authorList>
            <person name="Anantharaman K."/>
            <person name="Brown C.T."/>
            <person name="Hug L.A."/>
            <person name="Sharon I."/>
            <person name="Castelle C.J."/>
            <person name="Probst A.J."/>
            <person name="Thomas B.C."/>
            <person name="Singh A."/>
            <person name="Wilkins M.J."/>
            <person name="Karaoz U."/>
            <person name="Brodie E.L."/>
            <person name="Williams K.H."/>
            <person name="Hubbard S.S."/>
            <person name="Banfield J.F."/>
        </authorList>
    </citation>
    <scope>NUCLEOTIDE SEQUENCE [LARGE SCALE GENOMIC DNA]</scope>
</reference>
<dbReference type="GO" id="GO:0006450">
    <property type="term" value="P:regulation of translational fidelity"/>
    <property type="evidence" value="ECO:0007669"/>
    <property type="project" value="InterPro"/>
</dbReference>
<name>A0A1G1ZL04_9BACT</name>
<sequence>MAEINKKSLEHLADLARLELSGKESESFLVDLQKILDHFNELQELNTEEVQPMTGGTMSKNVMREDEIFKEDHYTDAGKLAEQFPERQDGFLKIPPVFE</sequence>
<dbReference type="Proteomes" id="UP000177942">
    <property type="component" value="Unassembled WGS sequence"/>
</dbReference>
<dbReference type="NCBIfam" id="TIGR00135">
    <property type="entry name" value="gatC"/>
    <property type="match status" value="1"/>
</dbReference>
<dbReference type="Pfam" id="PF02686">
    <property type="entry name" value="GatC"/>
    <property type="match status" value="1"/>
</dbReference>
<dbReference type="GO" id="GO:0050566">
    <property type="term" value="F:asparaginyl-tRNA synthase (glutamine-hydrolyzing) activity"/>
    <property type="evidence" value="ECO:0007669"/>
    <property type="project" value="RHEA"/>
</dbReference>
<dbReference type="PANTHER" id="PTHR15004:SF0">
    <property type="entry name" value="GLUTAMYL-TRNA(GLN) AMIDOTRANSFERASE SUBUNIT C, MITOCHONDRIAL"/>
    <property type="match status" value="1"/>
</dbReference>
<dbReference type="AlphaFoldDB" id="A0A1G1ZL04"/>
<comment type="catalytic activity">
    <reaction evidence="1">
        <text>L-glutamyl-tRNA(Gln) + L-glutamine + ATP + H2O = L-glutaminyl-tRNA(Gln) + L-glutamate + ADP + phosphate + H(+)</text>
        <dbReference type="Rhea" id="RHEA:17521"/>
        <dbReference type="Rhea" id="RHEA-COMP:9681"/>
        <dbReference type="Rhea" id="RHEA-COMP:9684"/>
        <dbReference type="ChEBI" id="CHEBI:15377"/>
        <dbReference type="ChEBI" id="CHEBI:15378"/>
        <dbReference type="ChEBI" id="CHEBI:29985"/>
        <dbReference type="ChEBI" id="CHEBI:30616"/>
        <dbReference type="ChEBI" id="CHEBI:43474"/>
        <dbReference type="ChEBI" id="CHEBI:58359"/>
        <dbReference type="ChEBI" id="CHEBI:78520"/>
        <dbReference type="ChEBI" id="CHEBI:78521"/>
        <dbReference type="ChEBI" id="CHEBI:456216"/>
    </reaction>
</comment>
<dbReference type="STRING" id="1798407.A3A16_00635"/>
<evidence type="ECO:0000313" key="3">
    <source>
        <dbReference type="Proteomes" id="UP000177942"/>
    </source>
</evidence>
<dbReference type="GO" id="GO:0050567">
    <property type="term" value="F:glutaminyl-tRNA synthase (glutamine-hydrolyzing) activity"/>
    <property type="evidence" value="ECO:0007669"/>
    <property type="project" value="UniProtKB-UniRule"/>
</dbReference>